<keyword evidence="4" id="KW-1185">Reference proteome</keyword>
<accession>G4R814</accession>
<keyword evidence="1 3" id="KW-0378">Hydrolase</keyword>
<dbReference type="KEGG" id="phl:KKY_1266"/>
<dbReference type="Proteomes" id="UP000008850">
    <property type="component" value="Chromosome"/>
</dbReference>
<dbReference type="GO" id="GO:0042781">
    <property type="term" value="F:3'-tRNA processing endoribonuclease activity"/>
    <property type="evidence" value="ECO:0007669"/>
    <property type="project" value="TreeGrafter"/>
</dbReference>
<feature type="domain" description="Metallo-beta-lactamase" evidence="2">
    <location>
        <begin position="27"/>
        <end position="249"/>
    </location>
</feature>
<evidence type="ECO:0000313" key="3">
    <source>
        <dbReference type="EMBL" id="AEQ51292.1"/>
    </source>
</evidence>
<dbReference type="InterPro" id="IPR036866">
    <property type="entry name" value="RibonucZ/Hydroxyglut_hydro"/>
</dbReference>
<dbReference type="CDD" id="cd07719">
    <property type="entry name" value="arylsulfatase_AtsA-like_MBL-fold"/>
    <property type="match status" value="1"/>
</dbReference>
<name>G4R814_PELHB</name>
<dbReference type="Pfam" id="PF12706">
    <property type="entry name" value="Lactamase_B_2"/>
    <property type="match status" value="1"/>
</dbReference>
<dbReference type="SUPFAM" id="SSF56281">
    <property type="entry name" value="Metallo-hydrolase/oxidoreductase"/>
    <property type="match status" value="1"/>
</dbReference>
<protein>
    <submittedName>
        <fullName evidence="3">Putative hydrolase</fullName>
    </submittedName>
</protein>
<dbReference type="PANTHER" id="PTHR46018:SF2">
    <property type="entry name" value="ZINC PHOSPHODIESTERASE ELAC PROTEIN 1"/>
    <property type="match status" value="1"/>
</dbReference>
<evidence type="ECO:0000313" key="4">
    <source>
        <dbReference type="Proteomes" id="UP000008850"/>
    </source>
</evidence>
<evidence type="ECO:0000259" key="2">
    <source>
        <dbReference type="SMART" id="SM00849"/>
    </source>
</evidence>
<dbReference type="SMART" id="SM00849">
    <property type="entry name" value="Lactamase_B"/>
    <property type="match status" value="1"/>
</dbReference>
<dbReference type="STRING" id="1082931.KKY_1266"/>
<reference evidence="3 4" key="1">
    <citation type="journal article" date="2012" name="J. Bacteriol.">
        <title>Complete genome sequence of Pelagibacterium halotolerans B2T.</title>
        <authorList>
            <person name="Huo Y.Y."/>
            <person name="Cheng H."/>
            <person name="Han X.F."/>
            <person name="Jiang X.W."/>
            <person name="Sun C."/>
            <person name="Zhang X.Q."/>
            <person name="Zhu X.F."/>
            <person name="Liu Y.F."/>
            <person name="Li P.F."/>
            <person name="Ni P.X."/>
            <person name="Wu M."/>
        </authorList>
    </citation>
    <scope>NUCLEOTIDE SEQUENCE [LARGE SCALE GENOMIC DNA]</scope>
    <source>
        <strain evidence="4">DSM 22347 / JCM 15775 / CGMCC 1.7692 / B2</strain>
    </source>
</reference>
<dbReference type="Gene3D" id="3.60.15.10">
    <property type="entry name" value="Ribonuclease Z/Hydroxyacylglutathione hydrolase-like"/>
    <property type="match status" value="1"/>
</dbReference>
<dbReference type="HOGENOM" id="CLU_031317_0_2_5"/>
<evidence type="ECO:0000256" key="1">
    <source>
        <dbReference type="ARBA" id="ARBA00022801"/>
    </source>
</evidence>
<dbReference type="EMBL" id="CP003075">
    <property type="protein sequence ID" value="AEQ51292.1"/>
    <property type="molecule type" value="Genomic_DNA"/>
</dbReference>
<organism evidence="3 4">
    <name type="scientific">Pelagibacterium halotolerans (strain DSM 22347 / JCM 15775 / CGMCC 1.7692 / B2)</name>
    <dbReference type="NCBI Taxonomy" id="1082931"/>
    <lineage>
        <taxon>Bacteria</taxon>
        <taxon>Pseudomonadati</taxon>
        <taxon>Pseudomonadota</taxon>
        <taxon>Alphaproteobacteria</taxon>
        <taxon>Hyphomicrobiales</taxon>
        <taxon>Devosiaceae</taxon>
        <taxon>Pelagibacterium</taxon>
    </lineage>
</organism>
<dbReference type="eggNOG" id="COG1234">
    <property type="taxonomic scope" value="Bacteria"/>
</dbReference>
<dbReference type="AlphaFoldDB" id="G4R814"/>
<dbReference type="InterPro" id="IPR044094">
    <property type="entry name" value="AtsA-like_MBL-fold"/>
</dbReference>
<dbReference type="RefSeq" id="WP_014130441.1">
    <property type="nucleotide sequence ID" value="NC_016078.1"/>
</dbReference>
<dbReference type="InterPro" id="IPR001279">
    <property type="entry name" value="Metallo-B-lactamas"/>
</dbReference>
<proteinExistence type="predicted"/>
<gene>
    <name evidence="3" type="ordered locus">KKY_1266</name>
</gene>
<sequence length="308" mass="33030">MTDASAVRWHTLGTLGGPFVKAGQAQICNALTVGDNTYLFDVGQGVRGQMHRSGLKESSIKAVFLTHHHVDHNADLGAVLISRWLADHDTPIPVYGPRGTEHLVRGLLDANRATEWASFPVSGPAKTPLIACASVKDLPDDLKMPTVVYEDGLVSIEAVAVDHYQVPPSAAPVEVPVSVGYRIRAGGRIIAFTGDSGMTPTLVPLASNADLFICEVIDIASVEPVIRAMMKERPAILVEKLLDNLAKNHLSPDEIGQVAAQAGVGQVVLTHYIPSFEDQTDLSNFTAGIERHFDGKISLARDCDVFEA</sequence>
<dbReference type="PANTHER" id="PTHR46018">
    <property type="entry name" value="ZINC PHOSPHODIESTERASE ELAC PROTEIN 1"/>
    <property type="match status" value="1"/>
</dbReference>